<proteinExistence type="predicted"/>
<sequence>NNDEGDDGDTEGDDDDEDDEDDNEDDDGDNEDDDGDNNDGTHKCFIENLLKMRERIKVAHSYTHGCSALQ</sequence>
<dbReference type="AlphaFoldDB" id="A0A0L8FK38"/>
<name>A0A0L8FK38_OCTBM</name>
<dbReference type="EMBL" id="KQ430408">
    <property type="protein sequence ID" value="KOF64198.1"/>
    <property type="molecule type" value="Genomic_DNA"/>
</dbReference>
<feature type="region of interest" description="Disordered" evidence="1">
    <location>
        <begin position="1"/>
        <end position="42"/>
    </location>
</feature>
<gene>
    <name evidence="2" type="ORF">OCBIM_22017644mg</name>
</gene>
<organism evidence="2">
    <name type="scientific">Octopus bimaculoides</name>
    <name type="common">California two-spotted octopus</name>
    <dbReference type="NCBI Taxonomy" id="37653"/>
    <lineage>
        <taxon>Eukaryota</taxon>
        <taxon>Metazoa</taxon>
        <taxon>Spiralia</taxon>
        <taxon>Lophotrochozoa</taxon>
        <taxon>Mollusca</taxon>
        <taxon>Cephalopoda</taxon>
        <taxon>Coleoidea</taxon>
        <taxon>Octopodiformes</taxon>
        <taxon>Octopoda</taxon>
        <taxon>Incirrata</taxon>
        <taxon>Octopodidae</taxon>
        <taxon>Octopus</taxon>
    </lineage>
</organism>
<feature type="non-terminal residue" evidence="2">
    <location>
        <position position="1"/>
    </location>
</feature>
<accession>A0A0L8FK38</accession>
<reference evidence="2" key="1">
    <citation type="submission" date="2015-07" db="EMBL/GenBank/DDBJ databases">
        <title>MeaNS - Measles Nucleotide Surveillance Program.</title>
        <authorList>
            <person name="Tran T."/>
            <person name="Druce J."/>
        </authorList>
    </citation>
    <scope>NUCLEOTIDE SEQUENCE</scope>
    <source>
        <strain evidence="2">UCB-OBI-ISO-001</strain>
        <tissue evidence="2">Gonad</tissue>
    </source>
</reference>
<evidence type="ECO:0000256" key="1">
    <source>
        <dbReference type="SAM" id="MobiDB-lite"/>
    </source>
</evidence>
<evidence type="ECO:0000313" key="2">
    <source>
        <dbReference type="EMBL" id="KOF64198.1"/>
    </source>
</evidence>
<feature type="compositionally biased region" description="Acidic residues" evidence="1">
    <location>
        <begin position="1"/>
        <end position="37"/>
    </location>
</feature>
<protein>
    <submittedName>
        <fullName evidence="2">Uncharacterized protein</fullName>
    </submittedName>
</protein>